<feature type="domain" description="AMP-dependent synthetase/ligase" evidence="1">
    <location>
        <begin position="14"/>
        <end position="82"/>
    </location>
</feature>
<evidence type="ECO:0000259" key="1">
    <source>
        <dbReference type="Pfam" id="PF00501"/>
    </source>
</evidence>
<dbReference type="AlphaFoldDB" id="A0A0B7MEP5"/>
<name>A0A0B7MEP5_9FIRM</name>
<reference evidence="3" key="1">
    <citation type="submission" date="2015-01" db="EMBL/GenBank/DDBJ databases">
        <authorList>
            <person name="Manzoor Shahid"/>
            <person name="Zubair Saima"/>
        </authorList>
    </citation>
    <scope>NUCLEOTIDE SEQUENCE [LARGE SCALE GENOMIC DNA]</scope>
    <source>
        <strain evidence="3">Sp3</strain>
    </source>
</reference>
<organism evidence="2 3">
    <name type="scientific">Syntrophaceticus schinkii</name>
    <dbReference type="NCBI Taxonomy" id="499207"/>
    <lineage>
        <taxon>Bacteria</taxon>
        <taxon>Bacillati</taxon>
        <taxon>Bacillota</taxon>
        <taxon>Clostridia</taxon>
        <taxon>Thermoanaerobacterales</taxon>
        <taxon>Thermoanaerobacterales Family III. Incertae Sedis</taxon>
        <taxon>Syntrophaceticus</taxon>
    </lineage>
</organism>
<dbReference type="EC" id="6.1.1.13" evidence="2"/>
<proteinExistence type="predicted"/>
<dbReference type="InterPro" id="IPR000873">
    <property type="entry name" value="AMP-dep_synth/lig_dom"/>
</dbReference>
<dbReference type="GO" id="GO:0016874">
    <property type="term" value="F:ligase activity"/>
    <property type="evidence" value="ECO:0007669"/>
    <property type="project" value="UniProtKB-KW"/>
</dbReference>
<evidence type="ECO:0000313" key="3">
    <source>
        <dbReference type="Proteomes" id="UP000046155"/>
    </source>
</evidence>
<dbReference type="PANTHER" id="PTHR45398:SF1">
    <property type="entry name" value="ENZYME, PUTATIVE (JCVI)-RELATED"/>
    <property type="match status" value="1"/>
</dbReference>
<protein>
    <submittedName>
        <fullName evidence="2">D-alanine--poly(Phosphoribitol) ligase subunit 1</fullName>
        <ecNumber evidence="2">6.1.1.13</ecNumber>
    </submittedName>
</protein>
<accession>A0A0B7MEP5</accession>
<dbReference type="PANTHER" id="PTHR45398">
    <property type="match status" value="1"/>
</dbReference>
<dbReference type="Gene3D" id="3.40.50.12780">
    <property type="entry name" value="N-terminal domain of ligase-like"/>
    <property type="match status" value="1"/>
</dbReference>
<keyword evidence="3" id="KW-1185">Reference proteome</keyword>
<sequence>MYLPDIIDNFGKTNNIAHIYRENILTYEDLKKKSDALAFYLIKILDHDQSPIIVYGHKENEMLICFLACVKSGHPYVPLDSSILLPLTQFDAAILTANNGRIIATVCHKVENSGANQSLAR</sequence>
<dbReference type="OrthoDB" id="9778383at2"/>
<dbReference type="EMBL" id="CDRZ01000118">
    <property type="protein sequence ID" value="CEO88545.1"/>
    <property type="molecule type" value="Genomic_DNA"/>
</dbReference>
<gene>
    <name evidence="2" type="ORF">SSCH_2040005</name>
</gene>
<dbReference type="SUPFAM" id="SSF56801">
    <property type="entry name" value="Acetyl-CoA synthetase-like"/>
    <property type="match status" value="1"/>
</dbReference>
<keyword evidence="2" id="KW-0436">Ligase</keyword>
<dbReference type="Pfam" id="PF00501">
    <property type="entry name" value="AMP-binding"/>
    <property type="match status" value="1"/>
</dbReference>
<dbReference type="InterPro" id="IPR042099">
    <property type="entry name" value="ANL_N_sf"/>
</dbReference>
<dbReference type="Proteomes" id="UP000046155">
    <property type="component" value="Unassembled WGS sequence"/>
</dbReference>
<evidence type="ECO:0000313" key="2">
    <source>
        <dbReference type="EMBL" id="CEO88545.1"/>
    </source>
</evidence>